<dbReference type="AlphaFoldDB" id="A0AAX4KID5"/>
<feature type="region of interest" description="Disordered" evidence="1">
    <location>
        <begin position="33"/>
        <end position="63"/>
    </location>
</feature>
<accession>A0AAX4KID5</accession>
<evidence type="ECO:0000313" key="2">
    <source>
        <dbReference type="EMBL" id="WWD05280.1"/>
    </source>
</evidence>
<dbReference type="GeneID" id="91102157"/>
<organism evidence="2 3">
    <name type="scientific">Kwoniella europaea PYCC6329</name>
    <dbReference type="NCBI Taxonomy" id="1423913"/>
    <lineage>
        <taxon>Eukaryota</taxon>
        <taxon>Fungi</taxon>
        <taxon>Dikarya</taxon>
        <taxon>Basidiomycota</taxon>
        <taxon>Agaricomycotina</taxon>
        <taxon>Tremellomycetes</taxon>
        <taxon>Tremellales</taxon>
        <taxon>Cryptococcaceae</taxon>
        <taxon>Kwoniella</taxon>
    </lineage>
</organism>
<reference evidence="2 3" key="1">
    <citation type="submission" date="2024-01" db="EMBL/GenBank/DDBJ databases">
        <title>Comparative genomics of Cryptococcus and Kwoniella reveals pathogenesis evolution and contrasting modes of karyotype evolution via chromosome fusion or intercentromeric recombination.</title>
        <authorList>
            <person name="Coelho M.A."/>
            <person name="David-Palma M."/>
            <person name="Shea T."/>
            <person name="Bowers K."/>
            <person name="McGinley-Smith S."/>
            <person name="Mohammad A.W."/>
            <person name="Gnirke A."/>
            <person name="Yurkov A.M."/>
            <person name="Nowrousian M."/>
            <person name="Sun S."/>
            <person name="Cuomo C.A."/>
            <person name="Heitman J."/>
        </authorList>
    </citation>
    <scope>NUCLEOTIDE SEQUENCE [LARGE SCALE GENOMIC DNA]</scope>
    <source>
        <strain evidence="2 3">PYCC6329</strain>
    </source>
</reference>
<evidence type="ECO:0000313" key="3">
    <source>
        <dbReference type="Proteomes" id="UP001358614"/>
    </source>
</evidence>
<sequence length="93" mass="10211">MSNLQDITHLHAQAFHIGLIGRSESAPAVLPTSSVTGLQQRTRIDGEKSSQNQHALRQKPSIDDIKPSLPRFFSAFATGTGNNWRDSYEAIGH</sequence>
<dbReference type="Proteomes" id="UP001358614">
    <property type="component" value="Chromosome 1"/>
</dbReference>
<gene>
    <name evidence="2" type="ORF">V865_003353</name>
</gene>
<dbReference type="RefSeq" id="XP_066083247.1">
    <property type="nucleotide sequence ID" value="XM_066227150.1"/>
</dbReference>
<proteinExistence type="predicted"/>
<evidence type="ECO:0000256" key="1">
    <source>
        <dbReference type="SAM" id="MobiDB-lite"/>
    </source>
</evidence>
<dbReference type="KEGG" id="ker:91102157"/>
<protein>
    <submittedName>
        <fullName evidence="2">Uncharacterized protein</fullName>
    </submittedName>
</protein>
<keyword evidence="3" id="KW-1185">Reference proteome</keyword>
<dbReference type="EMBL" id="CP144089">
    <property type="protein sequence ID" value="WWD05280.1"/>
    <property type="molecule type" value="Genomic_DNA"/>
</dbReference>
<name>A0AAX4KID5_9TREE</name>